<evidence type="ECO:0000313" key="2">
    <source>
        <dbReference type="Proteomes" id="UP000805193"/>
    </source>
</evidence>
<keyword evidence="2" id="KW-1185">Reference proteome</keyword>
<sequence>MRGLKVPLLDRLNWDRRIRVTALPGAKMQGIMEAADNRRSRTLEHTLTVIQGGLNNVLNGEDPSEAARSMMERVERWLEQSPTSRFCVCSVPFTKARGVEVAANITLMQECRNLGERVEFVNTYWMLRDLPARAMDGIHYTPEAA</sequence>
<protein>
    <submittedName>
        <fullName evidence="1">Uncharacterized protein</fullName>
    </submittedName>
</protein>
<proteinExistence type="predicted"/>
<gene>
    <name evidence="1" type="ORF">HPB47_024411</name>
</gene>
<dbReference type="EMBL" id="JABSTQ010009501">
    <property type="protein sequence ID" value="KAG0428624.1"/>
    <property type="molecule type" value="Genomic_DNA"/>
</dbReference>
<organism evidence="1 2">
    <name type="scientific">Ixodes persulcatus</name>
    <name type="common">Taiga tick</name>
    <dbReference type="NCBI Taxonomy" id="34615"/>
    <lineage>
        <taxon>Eukaryota</taxon>
        <taxon>Metazoa</taxon>
        <taxon>Ecdysozoa</taxon>
        <taxon>Arthropoda</taxon>
        <taxon>Chelicerata</taxon>
        <taxon>Arachnida</taxon>
        <taxon>Acari</taxon>
        <taxon>Parasitiformes</taxon>
        <taxon>Ixodida</taxon>
        <taxon>Ixodoidea</taxon>
        <taxon>Ixodidae</taxon>
        <taxon>Ixodinae</taxon>
        <taxon>Ixodes</taxon>
    </lineage>
</organism>
<dbReference type="Proteomes" id="UP000805193">
    <property type="component" value="Unassembled WGS sequence"/>
</dbReference>
<comment type="caution">
    <text evidence="1">The sequence shown here is derived from an EMBL/GenBank/DDBJ whole genome shotgun (WGS) entry which is preliminary data.</text>
</comment>
<accession>A0AC60Q4N8</accession>
<name>A0AC60Q4N8_IXOPE</name>
<evidence type="ECO:0000313" key="1">
    <source>
        <dbReference type="EMBL" id="KAG0428624.1"/>
    </source>
</evidence>
<reference evidence="1 2" key="1">
    <citation type="journal article" date="2020" name="Cell">
        <title>Large-Scale Comparative Analyses of Tick Genomes Elucidate Their Genetic Diversity and Vector Capacities.</title>
        <authorList>
            <consortium name="Tick Genome and Microbiome Consortium (TIGMIC)"/>
            <person name="Jia N."/>
            <person name="Wang J."/>
            <person name="Shi W."/>
            <person name="Du L."/>
            <person name="Sun Y."/>
            <person name="Zhan W."/>
            <person name="Jiang J.F."/>
            <person name="Wang Q."/>
            <person name="Zhang B."/>
            <person name="Ji P."/>
            <person name="Bell-Sakyi L."/>
            <person name="Cui X.M."/>
            <person name="Yuan T.T."/>
            <person name="Jiang B.G."/>
            <person name="Yang W.F."/>
            <person name="Lam T.T."/>
            <person name="Chang Q.C."/>
            <person name="Ding S.J."/>
            <person name="Wang X.J."/>
            <person name="Zhu J.G."/>
            <person name="Ruan X.D."/>
            <person name="Zhao L."/>
            <person name="Wei J.T."/>
            <person name="Ye R.Z."/>
            <person name="Que T.C."/>
            <person name="Du C.H."/>
            <person name="Zhou Y.H."/>
            <person name="Cheng J.X."/>
            <person name="Dai P.F."/>
            <person name="Guo W.B."/>
            <person name="Han X.H."/>
            <person name="Huang E.J."/>
            <person name="Li L.F."/>
            <person name="Wei W."/>
            <person name="Gao Y.C."/>
            <person name="Liu J.Z."/>
            <person name="Shao H.Z."/>
            <person name="Wang X."/>
            <person name="Wang C.C."/>
            <person name="Yang T.C."/>
            <person name="Huo Q.B."/>
            <person name="Li W."/>
            <person name="Chen H.Y."/>
            <person name="Chen S.E."/>
            <person name="Zhou L.G."/>
            <person name="Ni X.B."/>
            <person name="Tian J.H."/>
            <person name="Sheng Y."/>
            <person name="Liu T."/>
            <person name="Pan Y.S."/>
            <person name="Xia L.Y."/>
            <person name="Li J."/>
            <person name="Zhao F."/>
            <person name="Cao W.C."/>
        </authorList>
    </citation>
    <scope>NUCLEOTIDE SEQUENCE [LARGE SCALE GENOMIC DNA]</scope>
    <source>
        <strain evidence="1">Iper-2018</strain>
    </source>
</reference>